<organism evidence="2 3">
    <name type="scientific">candidate division TA06 bacterium</name>
    <dbReference type="NCBI Taxonomy" id="2250710"/>
    <lineage>
        <taxon>Bacteria</taxon>
        <taxon>Bacteria division TA06</taxon>
    </lineage>
</organism>
<evidence type="ECO:0000313" key="2">
    <source>
        <dbReference type="EMBL" id="TET47867.1"/>
    </source>
</evidence>
<dbReference type="Pfam" id="PF20586">
    <property type="entry name" value="DUF6788"/>
    <property type="match status" value="1"/>
</dbReference>
<gene>
    <name evidence="2" type="ORF">E3J62_00215</name>
</gene>
<dbReference type="InterPro" id="IPR046738">
    <property type="entry name" value="DUF6788"/>
</dbReference>
<reference evidence="2 3" key="1">
    <citation type="submission" date="2019-03" db="EMBL/GenBank/DDBJ databases">
        <title>Metabolic potential of uncultured bacteria and archaea associated with petroleum seepage in deep-sea sediments.</title>
        <authorList>
            <person name="Dong X."/>
            <person name="Hubert C."/>
        </authorList>
    </citation>
    <scope>NUCLEOTIDE SEQUENCE [LARGE SCALE GENOMIC DNA]</scope>
    <source>
        <strain evidence="2">E44_bin18</strain>
    </source>
</reference>
<sequence>MQPGKLRGKIERLDKERRRLLRELMRPEEMVAGSIYETYKKCGNPNCRCAREIKHGPFTCLSVPHGAKRRLVFVRRQDEAWVKVRARRYRKYQKMMACVRKMNDEIFELLKELRNSKLKTYS</sequence>
<protein>
    <recommendedName>
        <fullName evidence="1">DUF6788 domain-containing protein</fullName>
    </recommendedName>
</protein>
<name>A0A523UZC5_UNCT6</name>
<evidence type="ECO:0000259" key="1">
    <source>
        <dbReference type="Pfam" id="PF20586"/>
    </source>
</evidence>
<proteinExistence type="predicted"/>
<comment type="caution">
    <text evidence="2">The sequence shown here is derived from an EMBL/GenBank/DDBJ whole genome shotgun (WGS) entry which is preliminary data.</text>
</comment>
<dbReference type="Proteomes" id="UP000315525">
    <property type="component" value="Unassembled WGS sequence"/>
</dbReference>
<evidence type="ECO:0000313" key="3">
    <source>
        <dbReference type="Proteomes" id="UP000315525"/>
    </source>
</evidence>
<accession>A0A523UZC5</accession>
<dbReference type="EMBL" id="SOJN01000005">
    <property type="protein sequence ID" value="TET47867.1"/>
    <property type="molecule type" value="Genomic_DNA"/>
</dbReference>
<dbReference type="AlphaFoldDB" id="A0A523UZC5"/>
<feature type="domain" description="DUF6788" evidence="1">
    <location>
        <begin position="11"/>
        <end position="83"/>
    </location>
</feature>